<name>A0A3S3RV81_9ACAR</name>
<keyword evidence="3" id="KW-1185">Reference proteome</keyword>
<evidence type="ECO:0000313" key="1">
    <source>
        <dbReference type="EMBL" id="RWS04657.1"/>
    </source>
</evidence>
<evidence type="ECO:0000313" key="3">
    <source>
        <dbReference type="Proteomes" id="UP000285301"/>
    </source>
</evidence>
<protein>
    <submittedName>
        <fullName evidence="2">28S ribosomal protein S34-like protein</fullName>
    </submittedName>
</protein>
<dbReference type="OrthoDB" id="16434at2759"/>
<reference evidence="2" key="2">
    <citation type="submission" date="2018-11" db="EMBL/GenBank/DDBJ databases">
        <title>Trombidioid mite genomics.</title>
        <authorList>
            <person name="Dong X."/>
        </authorList>
    </citation>
    <scope>NUCLEOTIDE SEQUENCE</scope>
    <source>
        <strain evidence="2">UoL-WK</strain>
    </source>
</reference>
<evidence type="ECO:0000313" key="2">
    <source>
        <dbReference type="EMBL" id="RWS05219.1"/>
    </source>
</evidence>
<dbReference type="AlphaFoldDB" id="A0A3S3RV81"/>
<dbReference type="GO" id="GO:0003735">
    <property type="term" value="F:structural constituent of ribosome"/>
    <property type="evidence" value="ECO:0007669"/>
    <property type="project" value="InterPro"/>
</dbReference>
<dbReference type="STRING" id="1965070.A0A3S3RV81"/>
<comment type="caution">
    <text evidence="2">The sequence shown here is derived from an EMBL/GenBank/DDBJ whole genome shotgun (WGS) entry which is preliminary data.</text>
</comment>
<sequence>MPKIIEIGKKNALCGKRVFEILANLKDFGRGRYLVRNTFLKQYPSKTYFKVIEAWPQMDADLANGRCFVEQVFNGKRVPGITEICTYHPDYALIPKEDEADFIIENPPVWGESDVQLLPKYIKVPPVMAEFLNRKKLNIRPNITLKGLSKERHGYDAKSLIEFRIPAVYDQSKFLFQYKYRIADEDNGEKPDIDYDKHPLYCERLLQGIEMVETVK</sequence>
<keyword evidence="2" id="KW-0687">Ribonucleoprotein</keyword>
<dbReference type="PANTHER" id="PTHR28589:SF1">
    <property type="entry name" value="SMALL RIBOSOMAL SUBUNIT PROTEIN MS34"/>
    <property type="match status" value="1"/>
</dbReference>
<proteinExistence type="predicted"/>
<dbReference type="EMBL" id="NCKU01005370">
    <property type="protein sequence ID" value="RWS04657.1"/>
    <property type="molecule type" value="Genomic_DNA"/>
</dbReference>
<dbReference type="GO" id="GO:0005739">
    <property type="term" value="C:mitochondrion"/>
    <property type="evidence" value="ECO:0007669"/>
    <property type="project" value="InterPro"/>
</dbReference>
<dbReference type="GO" id="GO:0005840">
    <property type="term" value="C:ribosome"/>
    <property type="evidence" value="ECO:0007669"/>
    <property type="project" value="UniProtKB-KW"/>
</dbReference>
<accession>A0A3S3RV81</accession>
<dbReference type="Proteomes" id="UP000285301">
    <property type="component" value="Unassembled WGS sequence"/>
</dbReference>
<dbReference type="Pfam" id="PF16053">
    <property type="entry name" value="MRP-S34"/>
    <property type="match status" value="1"/>
</dbReference>
<dbReference type="EMBL" id="NCKU01004949">
    <property type="protein sequence ID" value="RWS05219.1"/>
    <property type="molecule type" value="Genomic_DNA"/>
</dbReference>
<gene>
    <name evidence="2" type="ORF">B4U79_00009</name>
    <name evidence="1" type="ORF">B4U79_13806</name>
</gene>
<organism evidence="2 3">
    <name type="scientific">Dinothrombium tinctorium</name>
    <dbReference type="NCBI Taxonomy" id="1965070"/>
    <lineage>
        <taxon>Eukaryota</taxon>
        <taxon>Metazoa</taxon>
        <taxon>Ecdysozoa</taxon>
        <taxon>Arthropoda</taxon>
        <taxon>Chelicerata</taxon>
        <taxon>Arachnida</taxon>
        <taxon>Acari</taxon>
        <taxon>Acariformes</taxon>
        <taxon>Trombidiformes</taxon>
        <taxon>Prostigmata</taxon>
        <taxon>Anystina</taxon>
        <taxon>Parasitengona</taxon>
        <taxon>Trombidioidea</taxon>
        <taxon>Trombidiidae</taxon>
        <taxon>Dinothrombium</taxon>
    </lineage>
</organism>
<keyword evidence="2" id="KW-0689">Ribosomal protein</keyword>
<reference evidence="2 3" key="1">
    <citation type="journal article" date="2018" name="Gigascience">
        <title>Genomes of trombidid mites reveal novel predicted allergens and laterally-transferred genes associated with secondary metabolism.</title>
        <authorList>
            <person name="Dong X."/>
            <person name="Chaisiri K."/>
            <person name="Xia D."/>
            <person name="Armstrong S.D."/>
            <person name="Fang Y."/>
            <person name="Donnelly M.J."/>
            <person name="Kadowaki T."/>
            <person name="McGarry J.W."/>
            <person name="Darby A.C."/>
            <person name="Makepeace B.L."/>
        </authorList>
    </citation>
    <scope>NUCLEOTIDE SEQUENCE [LARGE SCALE GENOMIC DNA]</scope>
    <source>
        <strain evidence="2">UoL-WK</strain>
    </source>
</reference>
<dbReference type="InterPro" id="IPR032053">
    <property type="entry name" value="Ribosomal_mS34"/>
</dbReference>
<dbReference type="PANTHER" id="PTHR28589">
    <property type="entry name" value="28S RIBOSOMAL PROTEIN S34, MITOCHONDRIAL"/>
    <property type="match status" value="1"/>
</dbReference>